<accession>A0ABV8UHK8</accession>
<dbReference type="Pfam" id="PF06080">
    <property type="entry name" value="DUF938"/>
    <property type="match status" value="1"/>
</dbReference>
<reference evidence="2" key="1">
    <citation type="journal article" date="2019" name="Int. J. Syst. Evol. Microbiol.">
        <title>The Global Catalogue of Microorganisms (GCM) 10K type strain sequencing project: providing services to taxonomists for standard genome sequencing and annotation.</title>
        <authorList>
            <consortium name="The Broad Institute Genomics Platform"/>
            <consortium name="The Broad Institute Genome Sequencing Center for Infectious Disease"/>
            <person name="Wu L."/>
            <person name="Ma J."/>
        </authorList>
    </citation>
    <scope>NUCLEOTIDE SEQUENCE [LARGE SCALE GENOMIC DNA]</scope>
    <source>
        <strain evidence="2">CECT 8472</strain>
    </source>
</reference>
<dbReference type="Gene3D" id="3.40.50.150">
    <property type="entry name" value="Vaccinia Virus protein VP39"/>
    <property type="match status" value="1"/>
</dbReference>
<keyword evidence="2" id="KW-1185">Reference proteome</keyword>
<dbReference type="InterPro" id="IPR029063">
    <property type="entry name" value="SAM-dependent_MTases_sf"/>
</dbReference>
<dbReference type="InterPro" id="IPR010342">
    <property type="entry name" value="DUF938"/>
</dbReference>
<dbReference type="EMBL" id="JBHSCW010000001">
    <property type="protein sequence ID" value="MFC4349969.1"/>
    <property type="molecule type" value="Genomic_DNA"/>
</dbReference>
<dbReference type="RefSeq" id="WP_382419962.1">
    <property type="nucleotide sequence ID" value="NZ_JBHSCW010000001.1"/>
</dbReference>
<protein>
    <submittedName>
        <fullName evidence="1">DUF938 domain-containing protein</fullName>
    </submittedName>
</protein>
<gene>
    <name evidence="1" type="ORF">ACFOW6_00280</name>
</gene>
<dbReference type="PANTHER" id="PTHR20974">
    <property type="entry name" value="UPF0585 PROTEIN CG18661"/>
    <property type="match status" value="1"/>
</dbReference>
<dbReference type="Proteomes" id="UP001595799">
    <property type="component" value="Unassembled WGS sequence"/>
</dbReference>
<dbReference type="PANTHER" id="PTHR20974:SF0">
    <property type="entry name" value="UPF0585 PROTEIN CG18661"/>
    <property type="match status" value="1"/>
</dbReference>
<organism evidence="1 2">
    <name type="scientific">Fodinicurvata halophila</name>
    <dbReference type="NCBI Taxonomy" id="1419723"/>
    <lineage>
        <taxon>Bacteria</taxon>
        <taxon>Pseudomonadati</taxon>
        <taxon>Pseudomonadota</taxon>
        <taxon>Alphaproteobacteria</taxon>
        <taxon>Rhodospirillales</taxon>
        <taxon>Rhodovibrionaceae</taxon>
        <taxon>Fodinicurvata</taxon>
    </lineage>
</organism>
<proteinExistence type="predicted"/>
<sequence>MTKQHSPAALRNRAPITDVLATTLPDSGQVLEVASGSGEHVIHFAGRFPALTWIPSDPAPEARASIAEHLADAGLPNVQSPRAVDVSDPDWPATLDNTGGLQAIVCINMIHIAPWQACLGLFEGAAQLLPRAAPLYLYGPYRRGGGHTSQSNAAFDAQLKQSNPLWGLRDLETVCEEAEARGFTHERTVEMPANNLSVILRRA</sequence>
<evidence type="ECO:0000313" key="2">
    <source>
        <dbReference type="Proteomes" id="UP001595799"/>
    </source>
</evidence>
<evidence type="ECO:0000313" key="1">
    <source>
        <dbReference type="EMBL" id="MFC4349969.1"/>
    </source>
</evidence>
<comment type="caution">
    <text evidence="1">The sequence shown here is derived from an EMBL/GenBank/DDBJ whole genome shotgun (WGS) entry which is preliminary data.</text>
</comment>
<dbReference type="SUPFAM" id="SSF53335">
    <property type="entry name" value="S-adenosyl-L-methionine-dependent methyltransferases"/>
    <property type="match status" value="1"/>
</dbReference>
<name>A0ABV8UHK8_9PROT</name>